<dbReference type="PANTHER" id="PTHR15109">
    <property type="entry name" value="AGAP004327-PA"/>
    <property type="match status" value="1"/>
</dbReference>
<reference evidence="5" key="1">
    <citation type="submission" date="2020-04" db="EMBL/GenBank/DDBJ databases">
        <authorList>
            <person name="Alioto T."/>
            <person name="Alioto T."/>
            <person name="Gomez Garrido J."/>
        </authorList>
    </citation>
    <scope>NUCLEOTIDE SEQUENCE</scope>
    <source>
        <strain evidence="5">A484AB</strain>
    </source>
</reference>
<feature type="compositionally biased region" description="Low complexity" evidence="4">
    <location>
        <begin position="451"/>
        <end position="462"/>
    </location>
</feature>
<keyword evidence="2" id="KW-0597">Phosphoprotein</keyword>
<feature type="compositionally biased region" description="Basic and acidic residues" evidence="4">
    <location>
        <begin position="913"/>
        <end position="933"/>
    </location>
</feature>
<sequence length="1020" mass="114737">MSAASENKRGNRKAKKKRSAQQMKENQIPKAAATSVKTGSFANTGLDATIPLSQVVNKSSFTPFLDGERCILCHQERPTIIRKAEKSNAGADMLLDAQQFVDKLPLWVCNKCRTKVEEDERNAGLDSTLNTVNHDMLFQSSEGVINSFVPEEGPNRDLCNCHVCAGKRHLVPGRTKEVGALQFSWFEVKHFVRCVYRKAGTTLADDDKLTKTSLDMDRMKGHTERLTSRDPYQLYERLEAQTREYLAEVRVRLIKFFSSSFPNSPQHAKDCVMTLLDEYQSLCVATDILKPFFQKLDSKYFQKFEWSWELMNKELFKEEIFDDSVIQVKLPLLFQRLVRATMSVSLCGVSGSDKCAQKTKPDLVKRFEEFTWEITDVDNLWEAVKPLQEKYDKERNLHERGERENWDEPLKKTKQEKDEEICGCEQCDLLSSHIASPNDVSNSLLSLKRSLSSSSSSSSSRSPTQYCSRHAQNGSTDDDDLSNTTQLLPTAMFLNRLTNSKCATCIREALQSFCFDQNTPSTKCRHQEEHDLSSSPNKLPSSPDIHHNCDNHSSHDPFPYNHDTPPPETALSIQSLVLNGDSTGEVHCKNHACCTEWEDDDERDDEAYHGHEGCQGHRGPLSPSIMIPGNNLDVEAPPSSPSSDRSVGDGSSCDTPTSRSSLSEDGKSNNGKYCDCCYCEFFGHSTPAVAQTSHKFVEMREKLRLRLKEKKTTDLSDSDHAKHLSCISDTRPVDELLTFINGEQDTDENMKNKANSKAAKRQRQKQKKAAEKVTVVPETHGSCLLTSDEVDDERPPLCEETSKKNTRQKKPGKAKSQENLTERENAKNHEKTLTNDVNHDTTANRRGSLHEPGENTFDEKPAPVKQGPETGNHVDKRKKNKEKKFAINKSGENAPERRVIVNGSAPEAGTYVEHTRGVKLPVREEAEPKHCGEEAPAQETQTENQGRKTKGRKKKKGQNLDDVFLPKENLTNGHNCAVDEAEREVEEFKRFCASAAPVTRKLKLPANVNLKNLNLGPKKS</sequence>
<feature type="compositionally biased region" description="Basic and acidic residues" evidence="4">
    <location>
        <begin position="606"/>
        <end position="615"/>
    </location>
</feature>
<comment type="caution">
    <text evidence="5">The sequence shown here is derived from an EMBL/GenBank/DDBJ whole genome shotgun (WGS) entry which is preliminary data.</text>
</comment>
<feature type="region of interest" description="Disordered" evidence="4">
    <location>
        <begin position="1"/>
        <end position="33"/>
    </location>
</feature>
<feature type="compositionally biased region" description="Basic residues" evidence="4">
    <location>
        <begin position="758"/>
        <end position="767"/>
    </location>
</feature>
<gene>
    <name evidence="5" type="ORF">PACLA_8A074693</name>
</gene>
<evidence type="ECO:0000313" key="6">
    <source>
        <dbReference type="Proteomes" id="UP001152795"/>
    </source>
</evidence>
<dbReference type="InterPro" id="IPR031802">
    <property type="entry name" value="FAM193_C"/>
</dbReference>
<feature type="compositionally biased region" description="Basic and acidic residues" evidence="4">
    <location>
        <begin position="793"/>
        <end position="803"/>
    </location>
</feature>
<feature type="compositionally biased region" description="Basic and acidic residues" evidence="4">
    <location>
        <begin position="820"/>
        <end position="862"/>
    </location>
</feature>
<feature type="compositionally biased region" description="Polar residues" evidence="4">
    <location>
        <begin position="652"/>
        <end position="661"/>
    </location>
</feature>
<dbReference type="AlphaFoldDB" id="A0A6S7G2C4"/>
<proteinExistence type="inferred from homology"/>
<name>A0A6S7G2C4_PARCT</name>
<protein>
    <submittedName>
        <fullName evidence="5">Uncharacterized protein</fullName>
    </submittedName>
</protein>
<feature type="compositionally biased region" description="Basic residues" evidence="4">
    <location>
        <begin position="947"/>
        <end position="957"/>
    </location>
</feature>
<dbReference type="OrthoDB" id="10044608at2759"/>
<keyword evidence="6" id="KW-1185">Reference proteome</keyword>
<feature type="region of interest" description="Disordered" evidence="4">
    <location>
        <begin position="604"/>
        <end position="668"/>
    </location>
</feature>
<dbReference type="Pfam" id="PF15914">
    <property type="entry name" value="FAM193_C"/>
    <property type="match status" value="1"/>
</dbReference>
<keyword evidence="3" id="KW-0175">Coiled coil</keyword>
<feature type="compositionally biased region" description="Polar residues" evidence="4">
    <location>
        <begin position="463"/>
        <end position="475"/>
    </location>
</feature>
<feature type="region of interest" description="Disordered" evidence="4">
    <location>
        <begin position="451"/>
        <end position="483"/>
    </location>
</feature>
<dbReference type="Proteomes" id="UP001152795">
    <property type="component" value="Unassembled WGS sequence"/>
</dbReference>
<organism evidence="5 6">
    <name type="scientific">Paramuricea clavata</name>
    <name type="common">Red gorgonian</name>
    <name type="synonym">Violescent sea-whip</name>
    <dbReference type="NCBI Taxonomy" id="317549"/>
    <lineage>
        <taxon>Eukaryota</taxon>
        <taxon>Metazoa</taxon>
        <taxon>Cnidaria</taxon>
        <taxon>Anthozoa</taxon>
        <taxon>Octocorallia</taxon>
        <taxon>Malacalcyonacea</taxon>
        <taxon>Plexauridae</taxon>
        <taxon>Paramuricea</taxon>
    </lineage>
</organism>
<evidence type="ECO:0000256" key="1">
    <source>
        <dbReference type="ARBA" id="ARBA00009689"/>
    </source>
</evidence>
<evidence type="ECO:0000256" key="3">
    <source>
        <dbReference type="ARBA" id="ARBA00023054"/>
    </source>
</evidence>
<feature type="compositionally biased region" description="Basic residues" evidence="4">
    <location>
        <begin position="804"/>
        <end position="813"/>
    </location>
</feature>
<dbReference type="EMBL" id="CACRXK020000263">
    <property type="protein sequence ID" value="CAB3980160.1"/>
    <property type="molecule type" value="Genomic_DNA"/>
</dbReference>
<comment type="similarity">
    <text evidence="1">Belongs to the FAM193 family.</text>
</comment>
<dbReference type="InterPro" id="IPR029717">
    <property type="entry name" value="FAM193"/>
</dbReference>
<dbReference type="PANTHER" id="PTHR15109:SF3">
    <property type="entry name" value="PROTEIN FAM193B"/>
    <property type="match status" value="1"/>
</dbReference>
<evidence type="ECO:0000256" key="2">
    <source>
        <dbReference type="ARBA" id="ARBA00022553"/>
    </source>
</evidence>
<accession>A0A6S7G2C4</accession>
<feature type="compositionally biased region" description="Basic residues" evidence="4">
    <location>
        <begin position="10"/>
        <end position="19"/>
    </location>
</feature>
<evidence type="ECO:0000256" key="4">
    <source>
        <dbReference type="SAM" id="MobiDB-lite"/>
    </source>
</evidence>
<evidence type="ECO:0000313" key="5">
    <source>
        <dbReference type="EMBL" id="CAB3980160.1"/>
    </source>
</evidence>
<feature type="region of interest" description="Disordered" evidence="4">
    <location>
        <begin position="744"/>
        <end position="971"/>
    </location>
</feature>